<accession>W6MXE4</accession>
<evidence type="ECO:0000256" key="4">
    <source>
        <dbReference type="ARBA" id="ARBA00022729"/>
    </source>
</evidence>
<keyword evidence="6 7" id="KW-0472">Membrane</keyword>
<dbReference type="PANTHER" id="PTHR21229:SF1">
    <property type="entry name" value="GH17801P"/>
    <property type="match status" value="1"/>
</dbReference>
<dbReference type="RefSeq" id="XP_022460735.1">
    <property type="nucleotide sequence ID" value="XM_022601495.1"/>
</dbReference>
<keyword evidence="3 7" id="KW-0812">Transmembrane</keyword>
<protein>
    <submittedName>
        <fullName evidence="11">Uncharacterized protein</fullName>
    </submittedName>
</protein>
<keyword evidence="4 8" id="KW-0732">Signal</keyword>
<evidence type="ECO:0000259" key="10">
    <source>
        <dbReference type="Pfam" id="PF21902"/>
    </source>
</evidence>
<evidence type="ECO:0000259" key="9">
    <source>
        <dbReference type="Pfam" id="PF06814"/>
    </source>
</evidence>
<comment type="subcellular location">
    <subcellularLocation>
        <location evidence="1">Membrane</location>
        <topology evidence="1">Multi-pass membrane protein</topology>
    </subcellularLocation>
</comment>
<evidence type="ECO:0000256" key="5">
    <source>
        <dbReference type="ARBA" id="ARBA00022989"/>
    </source>
</evidence>
<dbReference type="Pfam" id="PF21902">
    <property type="entry name" value="PTM1-like_N"/>
    <property type="match status" value="1"/>
</dbReference>
<feature type="domain" description="PTM1-like N-terminal" evidence="10">
    <location>
        <begin position="31"/>
        <end position="167"/>
    </location>
</feature>
<feature type="transmembrane region" description="Helical" evidence="7">
    <location>
        <begin position="255"/>
        <end position="276"/>
    </location>
</feature>
<feature type="transmembrane region" description="Helical" evidence="7">
    <location>
        <begin position="297"/>
        <end position="321"/>
    </location>
</feature>
<reference evidence="11" key="2">
    <citation type="submission" date="2014-02" db="EMBL/GenBank/DDBJ databases">
        <title>Complete DNA sequence of /Kuraishia capsulata/ illustrates novel genomic features among budding yeasts (/Saccharomycotina/).</title>
        <authorList>
            <person name="Morales L."/>
            <person name="Noel B."/>
            <person name="Porcel B."/>
            <person name="Marcet-Houben M."/>
            <person name="Hullo M-F."/>
            <person name="Sacerdot C."/>
            <person name="Tekaia F."/>
            <person name="Leh-Louis V."/>
            <person name="Despons L."/>
            <person name="Khanna V."/>
            <person name="Aury J-M."/>
            <person name="Barbe V."/>
            <person name="Couloux A."/>
            <person name="Labadie K."/>
            <person name="Pelletier E."/>
            <person name="Souciet J-L."/>
            <person name="Boekhout T."/>
            <person name="Gabaldon T."/>
            <person name="Wincker P."/>
            <person name="Dujon B."/>
        </authorList>
    </citation>
    <scope>NUCLEOTIDE SEQUENCE</scope>
    <source>
        <strain evidence="11">CBS 1993</strain>
    </source>
</reference>
<organism evidence="11 12">
    <name type="scientific">Kuraishia capsulata CBS 1993</name>
    <dbReference type="NCBI Taxonomy" id="1382522"/>
    <lineage>
        <taxon>Eukaryota</taxon>
        <taxon>Fungi</taxon>
        <taxon>Dikarya</taxon>
        <taxon>Ascomycota</taxon>
        <taxon>Saccharomycotina</taxon>
        <taxon>Pichiomycetes</taxon>
        <taxon>Pichiales</taxon>
        <taxon>Pichiaceae</taxon>
        <taxon>Kuraishia</taxon>
    </lineage>
</organism>
<evidence type="ECO:0000256" key="3">
    <source>
        <dbReference type="ARBA" id="ARBA00022692"/>
    </source>
</evidence>
<evidence type="ECO:0000256" key="6">
    <source>
        <dbReference type="ARBA" id="ARBA00023136"/>
    </source>
</evidence>
<feature type="chain" id="PRO_5004878684" evidence="8">
    <location>
        <begin position="21"/>
        <end position="507"/>
    </location>
</feature>
<evidence type="ECO:0000256" key="1">
    <source>
        <dbReference type="ARBA" id="ARBA00004141"/>
    </source>
</evidence>
<evidence type="ECO:0000313" key="11">
    <source>
        <dbReference type="EMBL" id="CDK28745.1"/>
    </source>
</evidence>
<dbReference type="EMBL" id="HG793129">
    <property type="protein sequence ID" value="CDK28745.1"/>
    <property type="molecule type" value="Genomic_DNA"/>
</dbReference>
<dbReference type="Pfam" id="PF06814">
    <property type="entry name" value="GOST_TM"/>
    <property type="match status" value="2"/>
</dbReference>
<name>W6MXE4_9ASCO</name>
<dbReference type="GO" id="GO:0016020">
    <property type="term" value="C:membrane"/>
    <property type="evidence" value="ECO:0007669"/>
    <property type="project" value="UniProtKB-SubCell"/>
</dbReference>
<gene>
    <name evidence="11" type="ORF">KUCA_T00004729001</name>
</gene>
<proteinExistence type="inferred from homology"/>
<keyword evidence="5 7" id="KW-1133">Transmembrane helix</keyword>
<comment type="similarity">
    <text evidence="2">Belongs to the LU7TM family.</text>
</comment>
<feature type="signal peptide" evidence="8">
    <location>
        <begin position="1"/>
        <end position="20"/>
    </location>
</feature>
<evidence type="ECO:0000256" key="2">
    <source>
        <dbReference type="ARBA" id="ARBA00007883"/>
    </source>
</evidence>
<dbReference type="InterPro" id="IPR053937">
    <property type="entry name" value="GOST_TM"/>
</dbReference>
<dbReference type="AlphaFoldDB" id="W6MXE4"/>
<feature type="domain" description="GOST seven transmembrane" evidence="9">
    <location>
        <begin position="348"/>
        <end position="447"/>
    </location>
</feature>
<dbReference type="OrthoDB" id="19932at2759"/>
<feature type="transmembrane region" description="Helical" evidence="7">
    <location>
        <begin position="182"/>
        <end position="202"/>
    </location>
</feature>
<sequence length="507" mass="57902">MELQWILFGVLFSFASCVLAEKAVLTNDLPQFCTGMYSKQDWDGDIEPHIEMDFQYFKSGDNNVDSYLSVVIFEFSDMDALGVKVSDISTHYVCTEQLVSKGLCDTSELYQFIVDKNVTPKTEILSSVLTSYGGNGLLYKISKTGYYCVACYSPPENRFRLQVNFQNSFGNLPASAIPRLKLHGLMAIAYAVCLSVYLYRLFIHRSEVILLQKYLGKLFVFLTMESIITWFWFAFLNSNKTHTLYPMQGATKFCLFLVSVLNAFKVASAFFVLVIISNDHKTQYSRHTPGRSEPWQLSLYPIFLFCDFAFGYPFIMLSFFNTISQPRSGPSGYFEKDDSEILLWGTGILATIAFTACYYLALSILWGTIKLLAKNKLKDKQKLYQKLFGLLSLSALLLVFAIVSSLILKANNSFTELKNLTSLCDLWSSYIFFMAFIGVAFLFRPSHSLYLLSRKNWELDNQYSEGQLDVYRGNEFELDDLQDDLHRLERARLVDSSSDPSNAVQKF</sequence>
<feature type="domain" description="GOST seven transmembrane" evidence="9">
    <location>
        <begin position="178"/>
        <end position="277"/>
    </location>
</feature>
<feature type="transmembrane region" description="Helical" evidence="7">
    <location>
        <begin position="387"/>
        <end position="407"/>
    </location>
</feature>
<evidence type="ECO:0000256" key="7">
    <source>
        <dbReference type="SAM" id="Phobius"/>
    </source>
</evidence>
<dbReference type="InterPro" id="IPR053938">
    <property type="entry name" value="PTM1-like_N"/>
</dbReference>
<dbReference type="Proteomes" id="UP000019384">
    <property type="component" value="Unassembled WGS sequence"/>
</dbReference>
<dbReference type="GeneID" id="34522123"/>
<evidence type="ECO:0000256" key="8">
    <source>
        <dbReference type="SAM" id="SignalP"/>
    </source>
</evidence>
<feature type="transmembrane region" description="Helical" evidence="7">
    <location>
        <begin position="427"/>
        <end position="445"/>
    </location>
</feature>
<feature type="transmembrane region" description="Helical" evidence="7">
    <location>
        <begin position="214"/>
        <end position="235"/>
    </location>
</feature>
<reference evidence="11" key="1">
    <citation type="submission" date="2013-12" db="EMBL/GenBank/DDBJ databases">
        <authorList>
            <person name="Genoscope - CEA"/>
        </authorList>
    </citation>
    <scope>NUCLEOTIDE SEQUENCE</scope>
    <source>
        <strain evidence="11">CBS 1993</strain>
    </source>
</reference>
<dbReference type="GO" id="GO:0005829">
    <property type="term" value="C:cytosol"/>
    <property type="evidence" value="ECO:0007669"/>
    <property type="project" value="GOC"/>
</dbReference>
<dbReference type="GO" id="GO:0042147">
    <property type="term" value="P:retrograde transport, endosome to Golgi"/>
    <property type="evidence" value="ECO:0007669"/>
    <property type="project" value="TreeGrafter"/>
</dbReference>
<dbReference type="GO" id="GO:0005794">
    <property type="term" value="C:Golgi apparatus"/>
    <property type="evidence" value="ECO:0007669"/>
    <property type="project" value="TreeGrafter"/>
</dbReference>
<evidence type="ECO:0000313" key="12">
    <source>
        <dbReference type="Proteomes" id="UP000019384"/>
    </source>
</evidence>
<keyword evidence="12" id="KW-1185">Reference proteome</keyword>
<dbReference type="PANTHER" id="PTHR21229">
    <property type="entry name" value="LUNG SEVEN TRANSMEMBRANE RECEPTOR"/>
    <property type="match status" value="1"/>
</dbReference>
<feature type="transmembrane region" description="Helical" evidence="7">
    <location>
        <begin position="341"/>
        <end position="366"/>
    </location>
</feature>
<dbReference type="HOGENOM" id="CLU_024065_1_0_1"/>
<dbReference type="InterPro" id="IPR009637">
    <property type="entry name" value="GPR107/GPR108-like"/>
</dbReference>